<dbReference type="PANTHER" id="PTHR24216">
    <property type="entry name" value="PAXILLIN-RELATED"/>
    <property type="match status" value="1"/>
</dbReference>
<dbReference type="PROSITE" id="PS50023">
    <property type="entry name" value="LIM_DOMAIN_2"/>
    <property type="match status" value="3"/>
</dbReference>
<feature type="compositionally biased region" description="Polar residues" evidence="4">
    <location>
        <begin position="365"/>
        <end position="380"/>
    </location>
</feature>
<keyword evidence="3" id="KW-0440">LIM domain</keyword>
<feature type="compositionally biased region" description="Polar residues" evidence="4">
    <location>
        <begin position="77"/>
        <end position="99"/>
    </location>
</feature>
<dbReference type="Gene3D" id="2.10.110.10">
    <property type="entry name" value="Cysteine Rich Protein"/>
    <property type="match status" value="3"/>
</dbReference>
<comment type="caution">
    <text evidence="6">The sequence shown here is derived from an EMBL/GenBank/DDBJ whole genome shotgun (WGS) entry which is preliminary data.</text>
</comment>
<dbReference type="PROSITE" id="PS00478">
    <property type="entry name" value="LIM_DOMAIN_1"/>
    <property type="match status" value="1"/>
</dbReference>
<keyword evidence="7" id="KW-1185">Reference proteome</keyword>
<feature type="compositionally biased region" description="Polar residues" evidence="4">
    <location>
        <begin position="251"/>
        <end position="269"/>
    </location>
</feature>
<evidence type="ECO:0000259" key="5">
    <source>
        <dbReference type="PROSITE" id="PS50023"/>
    </source>
</evidence>
<evidence type="ECO:0000313" key="6">
    <source>
        <dbReference type="EMBL" id="KAK5987661.1"/>
    </source>
</evidence>
<reference evidence="6 7" key="1">
    <citation type="submission" date="2024-01" db="EMBL/GenBank/DDBJ databases">
        <title>Complete genome of Cladobotryum mycophilum ATHUM6906.</title>
        <authorList>
            <person name="Christinaki A.C."/>
            <person name="Myridakis A.I."/>
            <person name="Kouvelis V.N."/>
        </authorList>
    </citation>
    <scope>NUCLEOTIDE SEQUENCE [LARGE SCALE GENOMIC DNA]</scope>
    <source>
        <strain evidence="6 7">ATHUM6906</strain>
    </source>
</reference>
<sequence>MRQSGDVRTRKVTPPSPSYMTNDQFASYLDNLRANRITRPGGARAQPPSSRPLANRSSINRYSIDTPPPSQDAASPPRQQRTLSHSPSIGVPSISSRYSAMSGRSRDYYPAKPAPPPLKPSEVVPTTTYIERGQRWMEKEEAYSLRDAMEEMDLRDNKTDAIETIDEESRIYNAALDEAAELVWQHQNGVVPRRPEGPYRYRPHLRKDSYAHARAASVVGGEEERNGRGSANGFNSPSGNSSDEDEATRWSRVSSETNLDEQGNKTKSYGNVGGNVGGRFSGGRRSSMKRNISGEVERPFSGDQIWEEPESMSSRGAKSAIPNRPLPVSLSLKSTNSPSRVQSTREEQHTPTKRLEQVEIHRNPPTRSRNAQYRVNTPQSHDPLPQGSHKSGMEIRGNDIRQATSMKLKDRSPNLPEPTAVTDSPGRPIVSFDTNWKSPEESTDISPDRPSPTKTSPSKSHQPQSQSVGIPAIVVAEDNASRSRPQANANVPSISINGEEETSAIPSINVPSIAVDESPGRRRSPPSIVLPGDAPSTSSRPLPTPGSRPGQSRDLPQPRGHWSPAPGAFGRSATLCHECSLPIDGKFVALAGAAQRFHPKCFRCYCCGISLEAMEITPEPEEARNERLDRIQRRAAGEILDEAPGMTMAEDGDERLRFYCHLDWHERFAPRCKHCKTPILEEHIVALGAHWHYGHFFCAECGDPFEHGMTHIEKDGYAWCVNCQTKRTERRAPKCKMCKTAVIGQYIKALGGEWHEHCFRCAECKGSFDDGQIFPKEVEGGSIVLCTKCRARELKY</sequence>
<dbReference type="SUPFAM" id="SSF57716">
    <property type="entry name" value="Glucocorticoid receptor-like (DNA-binding domain)"/>
    <property type="match status" value="2"/>
</dbReference>
<feature type="region of interest" description="Disordered" evidence="4">
    <location>
        <begin position="213"/>
        <end position="468"/>
    </location>
</feature>
<keyword evidence="1 3" id="KW-0479">Metal-binding</keyword>
<evidence type="ECO:0000256" key="2">
    <source>
        <dbReference type="ARBA" id="ARBA00022833"/>
    </source>
</evidence>
<dbReference type="PANTHER" id="PTHR24216:SF8">
    <property type="entry name" value="PAXILLIN, ISOFORM F"/>
    <property type="match status" value="1"/>
</dbReference>
<dbReference type="Pfam" id="PF00412">
    <property type="entry name" value="LIM"/>
    <property type="match status" value="3"/>
</dbReference>
<feature type="compositionally biased region" description="Gly residues" evidence="4">
    <location>
        <begin position="271"/>
        <end position="281"/>
    </location>
</feature>
<proteinExistence type="predicted"/>
<dbReference type="InterPro" id="IPR001781">
    <property type="entry name" value="Znf_LIM"/>
</dbReference>
<feature type="domain" description="LIM zinc-binding" evidence="5">
    <location>
        <begin position="733"/>
        <end position="796"/>
    </location>
</feature>
<dbReference type="EMBL" id="JAVFKD010000016">
    <property type="protein sequence ID" value="KAK5987661.1"/>
    <property type="molecule type" value="Genomic_DNA"/>
</dbReference>
<evidence type="ECO:0000256" key="3">
    <source>
        <dbReference type="PROSITE-ProRule" id="PRU00125"/>
    </source>
</evidence>
<feature type="region of interest" description="Disordered" evidence="4">
    <location>
        <begin position="1"/>
        <end position="122"/>
    </location>
</feature>
<name>A0ABR0S761_9HYPO</name>
<dbReference type="Proteomes" id="UP001338125">
    <property type="component" value="Unassembled WGS sequence"/>
</dbReference>
<evidence type="ECO:0000313" key="7">
    <source>
        <dbReference type="Proteomes" id="UP001338125"/>
    </source>
</evidence>
<feature type="compositionally biased region" description="Low complexity" evidence="4">
    <location>
        <begin position="452"/>
        <end position="467"/>
    </location>
</feature>
<feature type="compositionally biased region" description="Polar residues" evidence="4">
    <location>
        <begin position="331"/>
        <end position="342"/>
    </location>
</feature>
<accession>A0ABR0S761</accession>
<organism evidence="6 7">
    <name type="scientific">Cladobotryum mycophilum</name>
    <dbReference type="NCBI Taxonomy" id="491253"/>
    <lineage>
        <taxon>Eukaryota</taxon>
        <taxon>Fungi</taxon>
        <taxon>Dikarya</taxon>
        <taxon>Ascomycota</taxon>
        <taxon>Pezizomycotina</taxon>
        <taxon>Sordariomycetes</taxon>
        <taxon>Hypocreomycetidae</taxon>
        <taxon>Hypocreales</taxon>
        <taxon>Hypocreaceae</taxon>
        <taxon>Cladobotryum</taxon>
    </lineage>
</organism>
<feature type="domain" description="LIM zinc-binding" evidence="5">
    <location>
        <begin position="670"/>
        <end position="730"/>
    </location>
</feature>
<feature type="region of interest" description="Disordered" evidence="4">
    <location>
        <begin position="507"/>
        <end position="566"/>
    </location>
</feature>
<evidence type="ECO:0000256" key="1">
    <source>
        <dbReference type="ARBA" id="ARBA00022723"/>
    </source>
</evidence>
<keyword evidence="2 3" id="KW-0862">Zinc</keyword>
<evidence type="ECO:0000256" key="4">
    <source>
        <dbReference type="SAM" id="MobiDB-lite"/>
    </source>
</evidence>
<gene>
    <name evidence="6" type="ORF">PT974_11793</name>
</gene>
<feature type="domain" description="LIM zinc-binding" evidence="5">
    <location>
        <begin position="574"/>
        <end position="636"/>
    </location>
</feature>
<protein>
    <submittedName>
        <fullName evidence="6">LIM domain-containing C4F6.12-like protein</fullName>
    </submittedName>
</protein>
<dbReference type="SMART" id="SM00132">
    <property type="entry name" value="LIM"/>
    <property type="match status" value="3"/>
</dbReference>
<dbReference type="CDD" id="cd08368">
    <property type="entry name" value="LIM"/>
    <property type="match status" value="1"/>
</dbReference>
<feature type="compositionally biased region" description="Basic and acidic residues" evidence="4">
    <location>
        <begin position="343"/>
        <end position="362"/>
    </location>
</feature>